<protein>
    <recommendedName>
        <fullName evidence="3">Knr4/Smi1-like domain-containing protein</fullName>
    </recommendedName>
</protein>
<dbReference type="AlphaFoldDB" id="A0A7N5KDC8"/>
<proteinExistence type="predicted"/>
<evidence type="ECO:0008006" key="3">
    <source>
        <dbReference type="Google" id="ProtNLM"/>
    </source>
</evidence>
<sequence length="223" mass="24244">MSTPQTYYSQGSPGPPFLSCGALRNPALQLPANYELDGPASGAASPSGGPALLLCPHHCPSCTRSKKQAMQETMPSGYSKPHLEKLTLAINCILESFPCVTGVTIKEKPPAEHHLISSWEQKSNYVLPKDVKNFYLMTNGFHMTWSVNMVINSISKLTQLNQSSVYSLPNAPTVADLEFDALEANNGIFPSSQKVLLGRTALEYFHAALSQISFSLENVDTLL</sequence>
<evidence type="ECO:0000313" key="1">
    <source>
        <dbReference type="Ensembl" id="ENSAMEP00000038589.1"/>
    </source>
</evidence>
<evidence type="ECO:0000313" key="2">
    <source>
        <dbReference type="Proteomes" id="UP000008912"/>
    </source>
</evidence>
<dbReference type="PANTHER" id="PTHR31854">
    <property type="entry name" value="TUBULIN POLYGLUTAMYLASE COMPLEX SUBUNIT 2"/>
    <property type="match status" value="1"/>
</dbReference>
<dbReference type="InterPro" id="IPR037883">
    <property type="entry name" value="Knr4/Smi1-like_sf"/>
</dbReference>
<organism evidence="1 2">
    <name type="scientific">Ailuropoda melanoleuca</name>
    <name type="common">Giant panda</name>
    <dbReference type="NCBI Taxonomy" id="9646"/>
    <lineage>
        <taxon>Eukaryota</taxon>
        <taxon>Metazoa</taxon>
        <taxon>Chordata</taxon>
        <taxon>Craniata</taxon>
        <taxon>Vertebrata</taxon>
        <taxon>Euteleostomi</taxon>
        <taxon>Mammalia</taxon>
        <taxon>Eutheria</taxon>
        <taxon>Laurasiatheria</taxon>
        <taxon>Carnivora</taxon>
        <taxon>Caniformia</taxon>
        <taxon>Ursidae</taxon>
        <taxon>Ailuropoda</taxon>
    </lineage>
</organism>
<dbReference type="InParanoid" id="A0A7N5KDC8"/>
<dbReference type="Ensembl" id="ENSAMET00000035155.1">
    <property type="protein sequence ID" value="ENSAMEP00000038589.1"/>
    <property type="gene ID" value="ENSAMEG00000023575.1"/>
</dbReference>
<dbReference type="SUPFAM" id="SSF160631">
    <property type="entry name" value="SMI1/KNR4-like"/>
    <property type="match status" value="1"/>
</dbReference>
<reference evidence="1" key="2">
    <citation type="submission" date="2025-08" db="UniProtKB">
        <authorList>
            <consortium name="Ensembl"/>
        </authorList>
    </citation>
    <scope>IDENTIFICATION</scope>
</reference>
<dbReference type="Gene3D" id="3.40.1580.10">
    <property type="entry name" value="SMI1/KNR4-like"/>
    <property type="match status" value="1"/>
</dbReference>
<reference evidence="1" key="3">
    <citation type="submission" date="2025-09" db="UniProtKB">
        <authorList>
            <consortium name="Ensembl"/>
        </authorList>
    </citation>
    <scope>IDENTIFICATION</scope>
</reference>
<dbReference type="Proteomes" id="UP000008912">
    <property type="component" value="Unassembled WGS sequence"/>
</dbReference>
<dbReference type="PANTHER" id="PTHR31854:SF2">
    <property type="entry name" value="TUBULIN POLYGLUTAMYLASE COMPLEX SUBUNIT 2"/>
    <property type="match status" value="1"/>
</dbReference>
<dbReference type="GeneTree" id="ENSGT00390000018344"/>
<keyword evidence="2" id="KW-1185">Reference proteome</keyword>
<accession>A0A7N5KDC8</accession>
<name>A0A7N5KDC8_AILME</name>
<dbReference type="InterPro" id="IPR039231">
    <property type="entry name" value="TPGS2"/>
</dbReference>
<reference evidence="1 2" key="1">
    <citation type="journal article" date="2010" name="Nature">
        <title>The sequence and de novo assembly of the giant panda genome.</title>
        <authorList>
            <person name="Li R."/>
            <person name="Fan W."/>
            <person name="Tian G."/>
            <person name="Zhu H."/>
            <person name="He L."/>
            <person name="Cai J."/>
            <person name="Huang Q."/>
            <person name="Cai Q."/>
            <person name="Li B."/>
            <person name="Bai Y."/>
            <person name="Zhang Z."/>
            <person name="Zhang Y."/>
            <person name="Wang W."/>
            <person name="Li J."/>
            <person name="Wei F."/>
            <person name="Li H."/>
            <person name="Jian M."/>
            <person name="Li J."/>
            <person name="Zhang Z."/>
            <person name="Nielsen R."/>
            <person name="Li D."/>
            <person name="Gu W."/>
            <person name="Yang Z."/>
            <person name="Xuan Z."/>
            <person name="Ryder O.A."/>
            <person name="Leung F.C."/>
            <person name="Zhou Y."/>
            <person name="Cao J."/>
            <person name="Sun X."/>
            <person name="Fu Y."/>
            <person name="Fang X."/>
            <person name="Guo X."/>
            <person name="Wang B."/>
            <person name="Hou R."/>
            <person name="Shen F."/>
            <person name="Mu B."/>
            <person name="Ni P."/>
            <person name="Lin R."/>
            <person name="Qian W."/>
            <person name="Wang G."/>
            <person name="Yu C."/>
            <person name="Nie W."/>
            <person name="Wang J."/>
            <person name="Wu Z."/>
            <person name="Liang H."/>
            <person name="Min J."/>
            <person name="Wu Q."/>
            <person name="Cheng S."/>
            <person name="Ruan J."/>
            <person name="Wang M."/>
            <person name="Shi Z."/>
            <person name="Wen M."/>
            <person name="Liu B."/>
            <person name="Ren X."/>
            <person name="Zheng H."/>
            <person name="Dong D."/>
            <person name="Cook K."/>
            <person name="Shan G."/>
            <person name="Zhang H."/>
            <person name="Kosiol C."/>
            <person name="Xie X."/>
            <person name="Lu Z."/>
            <person name="Zheng H."/>
            <person name="Li Y."/>
            <person name="Steiner C.C."/>
            <person name="Lam T.T."/>
            <person name="Lin S."/>
            <person name="Zhang Q."/>
            <person name="Li G."/>
            <person name="Tian J."/>
            <person name="Gong T."/>
            <person name="Liu H."/>
            <person name="Zhang D."/>
            <person name="Fang L."/>
            <person name="Ye C."/>
            <person name="Zhang J."/>
            <person name="Hu W."/>
            <person name="Xu A."/>
            <person name="Ren Y."/>
            <person name="Zhang G."/>
            <person name="Bruford M.W."/>
            <person name="Li Q."/>
            <person name="Ma L."/>
            <person name="Guo Y."/>
            <person name="An N."/>
            <person name="Hu Y."/>
            <person name="Zheng Y."/>
            <person name="Shi Y."/>
            <person name="Li Z."/>
            <person name="Liu Q."/>
            <person name="Chen Y."/>
            <person name="Zhao J."/>
            <person name="Qu N."/>
            <person name="Zhao S."/>
            <person name="Tian F."/>
            <person name="Wang X."/>
            <person name="Wang H."/>
            <person name="Xu L."/>
            <person name="Liu X."/>
            <person name="Vinar T."/>
            <person name="Wang Y."/>
            <person name="Lam T.W."/>
            <person name="Yiu S.M."/>
            <person name="Liu S."/>
            <person name="Zhang H."/>
            <person name="Li D."/>
            <person name="Huang Y."/>
            <person name="Wang X."/>
            <person name="Yang G."/>
            <person name="Jiang Z."/>
            <person name="Wang J."/>
            <person name="Qin N."/>
            <person name="Li L."/>
            <person name="Li J."/>
            <person name="Bolund L."/>
            <person name="Kristiansen K."/>
            <person name="Wong G.K."/>
            <person name="Olson M."/>
            <person name="Zhang X."/>
            <person name="Li S."/>
            <person name="Yang H."/>
            <person name="Wang J."/>
            <person name="Wang J."/>
        </authorList>
    </citation>
    <scope>NUCLEOTIDE SEQUENCE [LARGE SCALE GENOMIC DNA]</scope>
</reference>